<dbReference type="PROSITE" id="PS50195">
    <property type="entry name" value="PX"/>
    <property type="match status" value="1"/>
</dbReference>
<protein>
    <recommendedName>
        <fullName evidence="2">PX domain-containing protein</fullName>
    </recommendedName>
</protein>
<dbReference type="Proteomes" id="UP001295684">
    <property type="component" value="Unassembled WGS sequence"/>
</dbReference>
<dbReference type="Pfam" id="PF00787">
    <property type="entry name" value="PX"/>
    <property type="match status" value="1"/>
</dbReference>
<sequence length="416" mass="47500">MSRSSISNHEEEKHTGGAKLSEEEITVENPQWMGGTAGGYRTFEVNSKLYGENQKVIRRYSNFVALWNKLVTAYPECVIPIIPEKSYTEKITNNESEDTQKRMRGFKRFLNTIKDHPVLRESEELRKFLLDTDYATSKSQTENENLEEDTSTVSKIVYSWWDTIKTTVTGSKSSSEPRGQEQTDFDYQSDLQKCQNLLDFVTRLHSNSISLQQLLNDEYENTRNIGTVMGNLQSSIGELEGINQKESASKDDPNSSEEEKSMDVGSSYARSTTTDVLQESTNSMDQENKNDKDLSKVIISMEEGIDIIRSAISAIERRNSYKKAIENLNDDISTLNSSGEEKNREKEQKTKKVDQIKTDLIKIDQNLRDEISQRIETIERKTQGYISKLVKARKTHLGIQKSKWASISNKYSSIKA</sequence>
<evidence type="ECO:0000256" key="1">
    <source>
        <dbReference type="SAM" id="MobiDB-lite"/>
    </source>
</evidence>
<feature type="region of interest" description="Disordered" evidence="1">
    <location>
        <begin position="243"/>
        <end position="289"/>
    </location>
</feature>
<dbReference type="EMBL" id="CAMPGE010012145">
    <property type="protein sequence ID" value="CAI2370926.1"/>
    <property type="molecule type" value="Genomic_DNA"/>
</dbReference>
<dbReference type="SMART" id="SM00312">
    <property type="entry name" value="PX"/>
    <property type="match status" value="1"/>
</dbReference>
<reference evidence="3" key="1">
    <citation type="submission" date="2023-07" db="EMBL/GenBank/DDBJ databases">
        <authorList>
            <consortium name="AG Swart"/>
            <person name="Singh M."/>
            <person name="Singh A."/>
            <person name="Seah K."/>
            <person name="Emmerich C."/>
        </authorList>
    </citation>
    <scope>NUCLEOTIDE SEQUENCE</scope>
    <source>
        <strain evidence="3">DP1</strain>
    </source>
</reference>
<dbReference type="GO" id="GO:0035091">
    <property type="term" value="F:phosphatidylinositol binding"/>
    <property type="evidence" value="ECO:0007669"/>
    <property type="project" value="InterPro"/>
</dbReference>
<feature type="domain" description="PX" evidence="2">
    <location>
        <begin position="21"/>
        <end position="136"/>
    </location>
</feature>
<organism evidence="3 4">
    <name type="scientific">Euplotes crassus</name>
    <dbReference type="NCBI Taxonomy" id="5936"/>
    <lineage>
        <taxon>Eukaryota</taxon>
        <taxon>Sar</taxon>
        <taxon>Alveolata</taxon>
        <taxon>Ciliophora</taxon>
        <taxon>Intramacronucleata</taxon>
        <taxon>Spirotrichea</taxon>
        <taxon>Hypotrichia</taxon>
        <taxon>Euplotida</taxon>
        <taxon>Euplotidae</taxon>
        <taxon>Moneuplotes</taxon>
    </lineage>
</organism>
<accession>A0AAD1UKA2</accession>
<name>A0AAD1UKA2_EUPCR</name>
<dbReference type="AlphaFoldDB" id="A0AAD1UKA2"/>
<feature type="compositionally biased region" description="Basic and acidic residues" evidence="1">
    <location>
        <begin position="339"/>
        <end position="351"/>
    </location>
</feature>
<dbReference type="InterPro" id="IPR001683">
    <property type="entry name" value="PX_dom"/>
</dbReference>
<dbReference type="InterPro" id="IPR036871">
    <property type="entry name" value="PX_dom_sf"/>
</dbReference>
<dbReference type="Gene3D" id="3.30.1520.10">
    <property type="entry name" value="Phox-like domain"/>
    <property type="match status" value="1"/>
</dbReference>
<evidence type="ECO:0000259" key="2">
    <source>
        <dbReference type="PROSITE" id="PS50195"/>
    </source>
</evidence>
<feature type="compositionally biased region" description="Basic and acidic residues" evidence="1">
    <location>
        <begin position="247"/>
        <end position="262"/>
    </location>
</feature>
<evidence type="ECO:0000313" key="4">
    <source>
        <dbReference type="Proteomes" id="UP001295684"/>
    </source>
</evidence>
<feature type="region of interest" description="Disordered" evidence="1">
    <location>
        <begin position="1"/>
        <end position="23"/>
    </location>
</feature>
<comment type="caution">
    <text evidence="3">The sequence shown here is derived from an EMBL/GenBank/DDBJ whole genome shotgun (WGS) entry which is preliminary data.</text>
</comment>
<dbReference type="PANTHER" id="PTHR10555:SF170">
    <property type="entry name" value="FI18122P1"/>
    <property type="match status" value="1"/>
</dbReference>
<gene>
    <name evidence="3" type="ORF">ECRASSUSDP1_LOCUS12245</name>
</gene>
<feature type="region of interest" description="Disordered" evidence="1">
    <location>
        <begin position="332"/>
        <end position="351"/>
    </location>
</feature>
<dbReference type="SUPFAM" id="SSF64268">
    <property type="entry name" value="PX domain"/>
    <property type="match status" value="1"/>
</dbReference>
<evidence type="ECO:0000313" key="3">
    <source>
        <dbReference type="EMBL" id="CAI2370926.1"/>
    </source>
</evidence>
<dbReference type="PANTHER" id="PTHR10555">
    <property type="entry name" value="SORTING NEXIN"/>
    <property type="match status" value="1"/>
</dbReference>
<dbReference type="GO" id="GO:0005768">
    <property type="term" value="C:endosome"/>
    <property type="evidence" value="ECO:0007669"/>
    <property type="project" value="TreeGrafter"/>
</dbReference>
<feature type="compositionally biased region" description="Polar residues" evidence="1">
    <location>
        <begin position="268"/>
        <end position="285"/>
    </location>
</feature>
<keyword evidence="4" id="KW-1185">Reference proteome</keyword>
<proteinExistence type="predicted"/>